<dbReference type="GO" id="GO:0009252">
    <property type="term" value="P:peptidoglycan biosynthetic process"/>
    <property type="evidence" value="ECO:0007669"/>
    <property type="project" value="UniProtKB-UniRule"/>
</dbReference>
<feature type="transmembrane region" description="Helical" evidence="8">
    <location>
        <begin position="262"/>
        <end position="279"/>
    </location>
</feature>
<dbReference type="PRINTS" id="PR01806">
    <property type="entry name" value="VIRFACTRMVIN"/>
</dbReference>
<dbReference type="GO" id="GO:0005886">
    <property type="term" value="C:plasma membrane"/>
    <property type="evidence" value="ECO:0007669"/>
    <property type="project" value="UniProtKB-SubCell"/>
</dbReference>
<feature type="transmembrane region" description="Helical" evidence="8">
    <location>
        <begin position="173"/>
        <end position="194"/>
    </location>
</feature>
<dbReference type="UniPathway" id="UPA00219"/>
<comment type="similarity">
    <text evidence="8 9">Belongs to the MurJ/MviN family.</text>
</comment>
<dbReference type="InterPro" id="IPR004268">
    <property type="entry name" value="MurJ"/>
</dbReference>
<evidence type="ECO:0000256" key="9">
    <source>
        <dbReference type="PIRNR" id="PIRNR002869"/>
    </source>
</evidence>
<dbReference type="Pfam" id="PF03023">
    <property type="entry name" value="MurJ"/>
    <property type="match status" value="1"/>
</dbReference>
<keyword evidence="4 8" id="KW-0133">Cell shape</keyword>
<dbReference type="GO" id="GO:0015648">
    <property type="term" value="F:lipid-linked peptidoglycan transporter activity"/>
    <property type="evidence" value="ECO:0007669"/>
    <property type="project" value="UniProtKB-UniRule"/>
</dbReference>
<dbReference type="GO" id="GO:0034204">
    <property type="term" value="P:lipid translocation"/>
    <property type="evidence" value="ECO:0007669"/>
    <property type="project" value="TreeGrafter"/>
</dbReference>
<feature type="transmembrane region" description="Helical" evidence="8">
    <location>
        <begin position="456"/>
        <end position="476"/>
    </location>
</feature>
<feature type="transmembrane region" description="Helical" evidence="8">
    <location>
        <begin position="20"/>
        <end position="40"/>
    </location>
</feature>
<comment type="subcellular location">
    <subcellularLocation>
        <location evidence="1 8">Cell membrane</location>
        <topology evidence="1 8">Multi-pass membrane protein</topology>
    </subcellularLocation>
</comment>
<dbReference type="HAMAP" id="MF_02078">
    <property type="entry name" value="MurJ_MviN"/>
    <property type="match status" value="1"/>
</dbReference>
<evidence type="ECO:0000256" key="3">
    <source>
        <dbReference type="ARBA" id="ARBA00022692"/>
    </source>
</evidence>
<evidence type="ECO:0000256" key="4">
    <source>
        <dbReference type="ARBA" id="ARBA00022960"/>
    </source>
</evidence>
<comment type="pathway">
    <text evidence="8">Cell wall biogenesis; peptidoglycan biosynthesis.</text>
</comment>
<proteinExistence type="inferred from homology"/>
<feature type="transmembrane region" description="Helical" evidence="8">
    <location>
        <begin position="328"/>
        <end position="351"/>
    </location>
</feature>
<dbReference type="PANTHER" id="PTHR47019:SF1">
    <property type="entry name" value="LIPID II FLIPPASE MURJ"/>
    <property type="match status" value="1"/>
</dbReference>
<feature type="transmembrane region" description="Helical" evidence="8">
    <location>
        <begin position="285"/>
        <end position="307"/>
    </location>
</feature>
<comment type="caution">
    <text evidence="10">The sequence shown here is derived from an EMBL/GenBank/DDBJ whole genome shotgun (WGS) entry which is preliminary data.</text>
</comment>
<keyword evidence="8 9" id="KW-0813">Transport</keyword>
<evidence type="ECO:0000256" key="8">
    <source>
        <dbReference type="HAMAP-Rule" id="MF_02078"/>
    </source>
</evidence>
<gene>
    <name evidence="8" type="primary">murJ</name>
    <name evidence="10" type="ORF">A2786_05325</name>
</gene>
<evidence type="ECO:0000256" key="6">
    <source>
        <dbReference type="ARBA" id="ARBA00022989"/>
    </source>
</evidence>
<dbReference type="GO" id="GO:0008360">
    <property type="term" value="P:regulation of cell shape"/>
    <property type="evidence" value="ECO:0007669"/>
    <property type="project" value="UniProtKB-UniRule"/>
</dbReference>
<sequence>MVTNFFRNGRLLLLRRQTNILSAAFVIMVAYAASGLLGLVRNRLLAATFFSGREAELDVYFAAFVIPDTLFQLLVIGALSAAFIPVFSHELKKGEEAASRLASAAITVITIAFLVFITIIFLASKHFAFLIAPSLEPDKTVLLSQLLRIMLIAQIFFTLSGFLTAVIQSHQRFLIPALAPIAYNFGIITGIIVLTPSMGIFGAAIGVVIGSFLHLVIQIPLARKLGFRYRFSLDFRHPGVQEIRKLMPPRSLTLVIGQAERFIAVFIATALHAGSLTIFNFARQLYLLPVTLFGTAIGQASFPTLSAEIASEKREEFQKTVQSSLLQVLYLSLPAAVILLILRVPVVRIAFGARNFPWEATLLTGKTVALLSISIPTQSIVGVLTRAFYATHDTKTPLATGTISAITTAILSIVLTRVMGFGVVGLALALSLASLLQAISLLILLNRKVKVMTPSFLFPMGKMIVATMVTGVFLWLPMRLIDSFILDTTKTINLIILTTSVVAIGVLVYLNLSAVLHLEQLTEVIALGRRIGNWKEILKKSEEVLETPGIEESTS</sequence>
<accession>A0A1G1VTZ2</accession>
<dbReference type="Proteomes" id="UP000179233">
    <property type="component" value="Unassembled WGS sequence"/>
</dbReference>
<comment type="function">
    <text evidence="8 9">Involved in peptidoglycan biosynthesis. Transports lipid-linked peptidoglycan precursors from the inner to the outer leaflet of the cytoplasmic membrane.</text>
</comment>
<feature type="transmembrane region" description="Helical" evidence="8">
    <location>
        <begin position="142"/>
        <end position="166"/>
    </location>
</feature>
<feature type="transmembrane region" description="Helical" evidence="8">
    <location>
        <begin position="99"/>
        <end position="122"/>
    </location>
</feature>
<keyword evidence="5 8" id="KW-0573">Peptidoglycan synthesis</keyword>
<dbReference type="InterPro" id="IPR051050">
    <property type="entry name" value="Lipid_II_flippase_MurJ/MviN"/>
</dbReference>
<dbReference type="AlphaFoldDB" id="A0A1G1VTZ2"/>
<keyword evidence="6 8" id="KW-1133">Transmembrane helix</keyword>
<feature type="transmembrane region" description="Helical" evidence="8">
    <location>
        <begin position="363"/>
        <end position="384"/>
    </location>
</feature>
<keyword evidence="2 8" id="KW-1003">Cell membrane</keyword>
<protein>
    <recommendedName>
        <fullName evidence="8">Probable lipid II flippase MurJ</fullName>
    </recommendedName>
</protein>
<evidence type="ECO:0000256" key="7">
    <source>
        <dbReference type="ARBA" id="ARBA00023136"/>
    </source>
</evidence>
<evidence type="ECO:0000313" key="11">
    <source>
        <dbReference type="Proteomes" id="UP000179233"/>
    </source>
</evidence>
<name>A0A1G1VTZ2_9BACT</name>
<feature type="transmembrane region" description="Helical" evidence="8">
    <location>
        <begin position="200"/>
        <end position="222"/>
    </location>
</feature>
<keyword evidence="3 8" id="KW-0812">Transmembrane</keyword>
<dbReference type="PIRSF" id="PIRSF002869">
    <property type="entry name" value="MviN"/>
    <property type="match status" value="1"/>
</dbReference>
<feature type="transmembrane region" description="Helical" evidence="8">
    <location>
        <begin position="421"/>
        <end position="444"/>
    </location>
</feature>
<dbReference type="GO" id="GO:0071555">
    <property type="term" value="P:cell wall organization"/>
    <property type="evidence" value="ECO:0007669"/>
    <property type="project" value="UniProtKB-UniRule"/>
</dbReference>
<dbReference type="EMBL" id="MHCJ01000003">
    <property type="protein sequence ID" value="OGY18881.1"/>
    <property type="molecule type" value="Genomic_DNA"/>
</dbReference>
<evidence type="ECO:0000256" key="1">
    <source>
        <dbReference type="ARBA" id="ARBA00004651"/>
    </source>
</evidence>
<evidence type="ECO:0000256" key="5">
    <source>
        <dbReference type="ARBA" id="ARBA00022984"/>
    </source>
</evidence>
<evidence type="ECO:0000313" key="10">
    <source>
        <dbReference type="EMBL" id="OGY18881.1"/>
    </source>
</evidence>
<feature type="transmembrane region" description="Helical" evidence="8">
    <location>
        <begin position="396"/>
        <end position="415"/>
    </location>
</feature>
<dbReference type="PANTHER" id="PTHR47019">
    <property type="entry name" value="LIPID II FLIPPASE MURJ"/>
    <property type="match status" value="1"/>
</dbReference>
<dbReference type="NCBIfam" id="TIGR01695">
    <property type="entry name" value="murJ_mviN"/>
    <property type="match status" value="1"/>
</dbReference>
<organism evidence="10 11">
    <name type="scientific">Candidatus Chisholmbacteria bacterium RIFCSPHIGHO2_01_FULL_52_32</name>
    <dbReference type="NCBI Taxonomy" id="1797591"/>
    <lineage>
        <taxon>Bacteria</taxon>
        <taxon>Candidatus Chisholmiibacteriota</taxon>
    </lineage>
</organism>
<keyword evidence="8 9" id="KW-0961">Cell wall biogenesis/degradation</keyword>
<reference evidence="10 11" key="1">
    <citation type="journal article" date="2016" name="Nat. Commun.">
        <title>Thousands of microbial genomes shed light on interconnected biogeochemical processes in an aquifer system.</title>
        <authorList>
            <person name="Anantharaman K."/>
            <person name="Brown C.T."/>
            <person name="Hug L.A."/>
            <person name="Sharon I."/>
            <person name="Castelle C.J."/>
            <person name="Probst A.J."/>
            <person name="Thomas B.C."/>
            <person name="Singh A."/>
            <person name="Wilkins M.J."/>
            <person name="Karaoz U."/>
            <person name="Brodie E.L."/>
            <person name="Williams K.H."/>
            <person name="Hubbard S.S."/>
            <person name="Banfield J.F."/>
        </authorList>
    </citation>
    <scope>NUCLEOTIDE SEQUENCE [LARGE SCALE GENOMIC DNA]</scope>
</reference>
<feature type="transmembrane region" description="Helical" evidence="8">
    <location>
        <begin position="491"/>
        <end position="512"/>
    </location>
</feature>
<feature type="transmembrane region" description="Helical" evidence="8">
    <location>
        <begin position="60"/>
        <end position="87"/>
    </location>
</feature>
<evidence type="ECO:0000256" key="2">
    <source>
        <dbReference type="ARBA" id="ARBA00022475"/>
    </source>
</evidence>
<dbReference type="CDD" id="cd13123">
    <property type="entry name" value="MATE_MurJ_like"/>
    <property type="match status" value="1"/>
</dbReference>
<keyword evidence="7 8" id="KW-0472">Membrane</keyword>